<evidence type="ECO:0008006" key="3">
    <source>
        <dbReference type="Google" id="ProtNLM"/>
    </source>
</evidence>
<reference evidence="1 2" key="1">
    <citation type="submission" date="2020-11" db="EMBL/GenBank/DDBJ databases">
        <title>Corynebacterium sp. ZJ-599.</title>
        <authorList>
            <person name="Zhou J."/>
        </authorList>
    </citation>
    <scope>NUCLEOTIDE SEQUENCE [LARGE SCALE GENOMIC DNA]</scope>
    <source>
        <strain evidence="1 2">ZJ-599</strain>
    </source>
</reference>
<gene>
    <name evidence="1" type="ORF">G7Y31_06675</name>
</gene>
<dbReference type="AlphaFoldDB" id="A0A7T0KD36"/>
<sequence length="123" mass="13389">MLLASLTDVLDRLIDDEDVDEDRAAALLEEASALVEAYLGHAPNPVPDPVRLVTARMVARVLEAPEQSFAATSTQYTAGPFQQQVSYSQGASGGAPWLTASDKTMLAPFRRRRMRGVYSMTMS</sequence>
<proteinExistence type="predicted"/>
<accession>A0A7T0KD36</accession>
<name>A0A7T0KD36_9CORY</name>
<dbReference type="KEGG" id="cliz:G7Y31_06675"/>
<evidence type="ECO:0000313" key="1">
    <source>
        <dbReference type="EMBL" id="QPK78269.1"/>
    </source>
</evidence>
<dbReference type="EMBL" id="CP064954">
    <property type="protein sequence ID" value="QPK78269.1"/>
    <property type="molecule type" value="Genomic_DNA"/>
</dbReference>
<dbReference type="Proteomes" id="UP000594681">
    <property type="component" value="Chromosome"/>
</dbReference>
<organism evidence="1 2">
    <name type="scientific">Corynebacterium lizhenjunii</name>
    <dbReference type="NCBI Taxonomy" id="2709394"/>
    <lineage>
        <taxon>Bacteria</taxon>
        <taxon>Bacillati</taxon>
        <taxon>Actinomycetota</taxon>
        <taxon>Actinomycetes</taxon>
        <taxon>Mycobacteriales</taxon>
        <taxon>Corynebacteriaceae</taxon>
        <taxon>Corynebacterium</taxon>
    </lineage>
</organism>
<keyword evidence="2" id="KW-1185">Reference proteome</keyword>
<protein>
    <recommendedName>
        <fullName evidence="3">Phage gp6-like head-tail connector protein</fullName>
    </recommendedName>
</protein>
<evidence type="ECO:0000313" key="2">
    <source>
        <dbReference type="Proteomes" id="UP000594681"/>
    </source>
</evidence>
<dbReference type="RefSeq" id="WP_165006358.1">
    <property type="nucleotide sequence ID" value="NZ_CP064954.1"/>
</dbReference>